<accession>A0A1E5KVZ9</accession>
<evidence type="ECO:0000313" key="1">
    <source>
        <dbReference type="EMBL" id="OEH81988.1"/>
    </source>
</evidence>
<reference evidence="1 2" key="1">
    <citation type="submission" date="2016-09" db="EMBL/GenBank/DDBJ databases">
        <authorList>
            <person name="Capua I."/>
            <person name="De Benedictis P."/>
            <person name="Joannis T."/>
            <person name="Lombin L.H."/>
            <person name="Cattoli G."/>
        </authorList>
    </citation>
    <scope>NUCLEOTIDE SEQUENCE [LARGE SCALE GENOMIC DNA]</scope>
    <source>
        <strain evidence="1 2">LMG 25899</strain>
    </source>
</reference>
<comment type="caution">
    <text evidence="1">The sequence shown here is derived from an EMBL/GenBank/DDBJ whole genome shotgun (WGS) entry which is preliminary data.</text>
</comment>
<dbReference type="Proteomes" id="UP000095256">
    <property type="component" value="Unassembled WGS sequence"/>
</dbReference>
<organism evidence="1 2">
    <name type="scientific">Enterococcus rivorum</name>
    <dbReference type="NCBI Taxonomy" id="762845"/>
    <lineage>
        <taxon>Bacteria</taxon>
        <taxon>Bacillati</taxon>
        <taxon>Bacillota</taxon>
        <taxon>Bacilli</taxon>
        <taxon>Lactobacillales</taxon>
        <taxon>Enterococcaceae</taxon>
        <taxon>Enterococcus</taxon>
    </lineage>
</organism>
<sequence length="63" mass="6966">MAFATLYCGVVTLQAAVVIYNVGIATKCSGYFFLIVCLDLESDTKLILVLHRSLSFLLLFFSI</sequence>
<name>A0A1E5KVZ9_9ENTE</name>
<evidence type="ECO:0000313" key="2">
    <source>
        <dbReference type="Proteomes" id="UP000095256"/>
    </source>
</evidence>
<gene>
    <name evidence="1" type="ORF">BCR26_15195</name>
</gene>
<protein>
    <submittedName>
        <fullName evidence="1">Uncharacterized protein</fullName>
    </submittedName>
</protein>
<proteinExistence type="predicted"/>
<keyword evidence="2" id="KW-1185">Reference proteome</keyword>
<dbReference type="EMBL" id="MIEK01000032">
    <property type="protein sequence ID" value="OEH81988.1"/>
    <property type="molecule type" value="Genomic_DNA"/>
</dbReference>
<dbReference type="AlphaFoldDB" id="A0A1E5KVZ9"/>